<organism evidence="1 2">
    <name type="scientific">Flavobacterium chungangense</name>
    <dbReference type="NCBI Taxonomy" id="554283"/>
    <lineage>
        <taxon>Bacteria</taxon>
        <taxon>Pseudomonadati</taxon>
        <taxon>Bacteroidota</taxon>
        <taxon>Flavobacteriia</taxon>
        <taxon>Flavobacteriales</taxon>
        <taxon>Flavobacteriaceae</taxon>
        <taxon>Flavobacterium</taxon>
    </lineage>
</organism>
<evidence type="ECO:0000313" key="1">
    <source>
        <dbReference type="EMBL" id="CAD0001326.1"/>
    </source>
</evidence>
<comment type="caution">
    <text evidence="1">The sequence shown here is derived from an EMBL/GenBank/DDBJ whole genome shotgun (WGS) entry which is preliminary data.</text>
</comment>
<gene>
    <name evidence="1" type="ORF">FLACHUCJ7_00473</name>
</gene>
<sequence length="38" mass="4554">MKLKLSNISQLYKLYKKASTEVWDYSQKKVFFPLTIIT</sequence>
<keyword evidence="2" id="KW-1185">Reference proteome</keyword>
<dbReference type="AlphaFoldDB" id="A0A6V6YPL9"/>
<dbReference type="Proteomes" id="UP000556700">
    <property type="component" value="Unassembled WGS sequence"/>
</dbReference>
<proteinExistence type="predicted"/>
<dbReference type="EMBL" id="CAIJDO010000069">
    <property type="protein sequence ID" value="CAD0001326.1"/>
    <property type="molecule type" value="Genomic_DNA"/>
</dbReference>
<reference evidence="1 2" key="1">
    <citation type="submission" date="2020-06" db="EMBL/GenBank/DDBJ databases">
        <authorList>
            <person name="Criscuolo A."/>
        </authorList>
    </citation>
    <scope>NUCLEOTIDE SEQUENCE [LARGE SCALE GENOMIC DNA]</scope>
    <source>
        <strain evidence="2">CIP 110025</strain>
    </source>
</reference>
<evidence type="ECO:0000313" key="2">
    <source>
        <dbReference type="Proteomes" id="UP000556700"/>
    </source>
</evidence>
<name>A0A6V6YPL9_9FLAO</name>
<protein>
    <submittedName>
        <fullName evidence="1">Uncharacterized protein</fullName>
    </submittedName>
</protein>
<accession>A0A6V6YPL9</accession>